<reference evidence="1" key="1">
    <citation type="submission" date="2022-07" db="EMBL/GenBank/DDBJ databases">
        <title>Genome Sequence of Lecanicillium saksenae.</title>
        <authorList>
            <person name="Buettner E."/>
        </authorList>
    </citation>
    <scope>NUCLEOTIDE SEQUENCE</scope>
    <source>
        <strain evidence="1">VT-O1</strain>
    </source>
</reference>
<gene>
    <name evidence="1" type="ORF">NLG97_g3286</name>
</gene>
<comment type="caution">
    <text evidence="1">The sequence shown here is derived from an EMBL/GenBank/DDBJ whole genome shotgun (WGS) entry which is preliminary data.</text>
</comment>
<dbReference type="EMBL" id="JANAKD010000264">
    <property type="protein sequence ID" value="KAJ3495589.1"/>
    <property type="molecule type" value="Genomic_DNA"/>
</dbReference>
<evidence type="ECO:0000313" key="1">
    <source>
        <dbReference type="EMBL" id="KAJ3495589.1"/>
    </source>
</evidence>
<protein>
    <submittedName>
        <fullName evidence="1">Uncharacterized protein</fullName>
    </submittedName>
</protein>
<dbReference type="Proteomes" id="UP001148737">
    <property type="component" value="Unassembled WGS sequence"/>
</dbReference>
<evidence type="ECO:0000313" key="2">
    <source>
        <dbReference type="Proteomes" id="UP001148737"/>
    </source>
</evidence>
<proteinExistence type="predicted"/>
<keyword evidence="2" id="KW-1185">Reference proteome</keyword>
<organism evidence="1 2">
    <name type="scientific">Lecanicillium saksenae</name>
    <dbReference type="NCBI Taxonomy" id="468837"/>
    <lineage>
        <taxon>Eukaryota</taxon>
        <taxon>Fungi</taxon>
        <taxon>Dikarya</taxon>
        <taxon>Ascomycota</taxon>
        <taxon>Pezizomycotina</taxon>
        <taxon>Sordariomycetes</taxon>
        <taxon>Hypocreomycetidae</taxon>
        <taxon>Hypocreales</taxon>
        <taxon>Cordycipitaceae</taxon>
        <taxon>Lecanicillium</taxon>
    </lineage>
</organism>
<name>A0ACC1R175_9HYPO</name>
<accession>A0ACC1R175</accession>
<sequence>MASPAASTRRSPGSSAGSLKRSDERASTGSTIPLETLVAHLLAAKRSLSSMNHVLRANEIATSARNAQEEAALLSAQAGFLRDATLDQAAILVKVRRSLQATYDWGKRDFRILVKAMDGVDDELGRTIEFLRSTQVNSLLRPKGEERKNLLDFVDEESVNRMRDAMKKSIEEFQGIQQSFDGDLLRFDNDIRDLKKIIVDSQTQDSDEEEQATQASTMDIMMGLVENSTVMAQLLTSLTNHFDMCVTAIRTTEGGAALARRRAAEVNQIQGSDGVSISGVIAEQESNTSDLEPKTDSDRAEMLRVVVQDAGEVSDVVQEIQERLAGMEQDYRVLEQRNSEAEKSYLSMLEAFTILGSIGDRLHDYLAAEQDFKTRWDLEKETVFDRLEEMKGMRGFYDGYASAYNTLILEVERRKAVEDRVQNIWRMAQDNVDKLLAADRASREAFRQDVGEYLPTDLWPGMQAMPQRWRVTRLEEEDTNVAEGGR</sequence>